<name>A0ABQ6MAK2_9STRA</name>
<evidence type="ECO:0000313" key="2">
    <source>
        <dbReference type="Proteomes" id="UP001165060"/>
    </source>
</evidence>
<dbReference type="CDD" id="cd22971">
    <property type="entry name" value="DD_RIIAD1"/>
    <property type="match status" value="1"/>
</dbReference>
<gene>
    <name evidence="1" type="ORF">TeGR_g2837</name>
</gene>
<proteinExistence type="predicted"/>
<dbReference type="SUPFAM" id="SSF47391">
    <property type="entry name" value="Dimerization-anchoring domain of cAMP-dependent PK regulatory subunit"/>
    <property type="match status" value="1"/>
</dbReference>
<protein>
    <recommendedName>
        <fullName evidence="3">RIIa domain-containing protein</fullName>
    </recommendedName>
</protein>
<dbReference type="Gene3D" id="1.20.890.10">
    <property type="entry name" value="cAMP-dependent protein kinase regulatory subunit, dimerization-anchoring domain"/>
    <property type="match status" value="1"/>
</dbReference>
<sequence length="81" mass="9291">MDLLTPAQQAALTQTKLSQRMANEQYIRSHTELKHMISHFMSKVLRDKPEDPVAYAAHYFTDRELPEVIRAEMASPITFGS</sequence>
<accession>A0ABQ6MAK2</accession>
<evidence type="ECO:0000313" key="1">
    <source>
        <dbReference type="EMBL" id="GMI22571.1"/>
    </source>
</evidence>
<comment type="caution">
    <text evidence="1">The sequence shown here is derived from an EMBL/GenBank/DDBJ whole genome shotgun (WGS) entry which is preliminary data.</text>
</comment>
<evidence type="ECO:0008006" key="3">
    <source>
        <dbReference type="Google" id="ProtNLM"/>
    </source>
</evidence>
<reference evidence="1 2" key="1">
    <citation type="journal article" date="2023" name="Commun. Biol.">
        <title>Genome analysis of Parmales, the sister group of diatoms, reveals the evolutionary specialization of diatoms from phago-mixotrophs to photoautotrophs.</title>
        <authorList>
            <person name="Ban H."/>
            <person name="Sato S."/>
            <person name="Yoshikawa S."/>
            <person name="Yamada K."/>
            <person name="Nakamura Y."/>
            <person name="Ichinomiya M."/>
            <person name="Sato N."/>
            <person name="Blanc-Mathieu R."/>
            <person name="Endo H."/>
            <person name="Kuwata A."/>
            <person name="Ogata H."/>
        </authorList>
    </citation>
    <scope>NUCLEOTIDE SEQUENCE [LARGE SCALE GENOMIC DNA]</scope>
</reference>
<organism evidence="1 2">
    <name type="scientific">Tetraparma gracilis</name>
    <dbReference type="NCBI Taxonomy" id="2962635"/>
    <lineage>
        <taxon>Eukaryota</taxon>
        <taxon>Sar</taxon>
        <taxon>Stramenopiles</taxon>
        <taxon>Ochrophyta</taxon>
        <taxon>Bolidophyceae</taxon>
        <taxon>Parmales</taxon>
        <taxon>Triparmaceae</taxon>
        <taxon>Tetraparma</taxon>
    </lineage>
</organism>
<keyword evidence="2" id="KW-1185">Reference proteome</keyword>
<dbReference type="EMBL" id="BRYB01000094">
    <property type="protein sequence ID" value="GMI22571.1"/>
    <property type="molecule type" value="Genomic_DNA"/>
</dbReference>
<dbReference type="Proteomes" id="UP001165060">
    <property type="component" value="Unassembled WGS sequence"/>
</dbReference>
<dbReference type="InterPro" id="IPR059162">
    <property type="entry name" value="RIIAD1"/>
</dbReference>